<dbReference type="eggNOG" id="COG4962">
    <property type="taxonomic scope" value="Bacteria"/>
</dbReference>
<feature type="compositionally biased region" description="Gly residues" evidence="2">
    <location>
        <begin position="391"/>
        <end position="400"/>
    </location>
</feature>
<dbReference type="InterPro" id="IPR027417">
    <property type="entry name" value="P-loop_NTPase"/>
</dbReference>
<feature type="compositionally biased region" description="Basic residues" evidence="2">
    <location>
        <begin position="472"/>
        <end position="489"/>
    </location>
</feature>
<dbReference type="InterPro" id="IPR050921">
    <property type="entry name" value="T4SS_GSP_E_ATPase"/>
</dbReference>
<dbReference type="CDD" id="cd01130">
    <property type="entry name" value="VirB11-like_ATPase"/>
    <property type="match status" value="1"/>
</dbReference>
<name>Q8FST4_COREF</name>
<protein>
    <submittedName>
        <fullName evidence="4">Putative conjugal transfer protein</fullName>
    </submittedName>
</protein>
<dbReference type="HOGENOM" id="CLU_453240_0_0_11"/>
<keyword evidence="5" id="KW-1185">Reference proteome</keyword>
<dbReference type="InterPro" id="IPR001482">
    <property type="entry name" value="T2SS/T4SS_dom"/>
</dbReference>
<dbReference type="AlphaFoldDB" id="Q8FST4"/>
<dbReference type="PANTHER" id="PTHR30486">
    <property type="entry name" value="TWITCHING MOTILITY PROTEIN PILT"/>
    <property type="match status" value="1"/>
</dbReference>
<dbReference type="Gene3D" id="3.30.450.380">
    <property type="match status" value="1"/>
</dbReference>
<sequence length="602" mass="63865">MSTTIPQDELLEQVQRVLAGLPEHPTSPEVVQVIREQAGVISDEEVIAVLRRLRSESVGIGPLEAALALPGVTDVLVNGPREVWIDRGAGLEQLDLDLGSEEAVRRLAARLALQCGRRLDDAQPFVDGCITRDDGSTIRIHAVLPPLADSGTCLSMRILRQASLTLDDLVAGGTLTGDTAAVLRTIVAQRRAFLVVGGTGSGKTTLLAAMLGEVAPDQRIICIEDTAELNPAHPGTVNLVTRSANVEGAGAITMSDLLKQAMRMRPDRIVLGEIRGAEVVELLAALNTGHEGGAGTIHANSIAEVPARMEALAALGGLARDALHSQLAAALDVVIVMRHTTRGRRLAQLGVLRAIPSRRMWCGTGNTAWWMRTQRWRHGFRTDPPGRGDRGAGAGAGGGTGRREASGSGTPATGGHHRRRPRVRGPVRRHRHRPRHGGGAADRRTRGELAPETGTHLARHTGADHGAGRFPRSVHRQPARRRPHGRCHGPRPGPHDGIHRIRWPHHRGAHRGGAPGALRWQRGGGAYRRPHHGPPTPGHDLGGVRTTRYPAGQAARPVETPPGGTGTPPPGLRRPVAGTAGHRGDPGPAATGRGAHGHRDGR</sequence>
<dbReference type="InterPro" id="IPR022399">
    <property type="entry name" value="TadA-like_ATPase"/>
</dbReference>
<feature type="region of interest" description="Disordered" evidence="2">
    <location>
        <begin position="379"/>
        <end position="495"/>
    </location>
</feature>
<feature type="region of interest" description="Disordered" evidence="2">
    <location>
        <begin position="522"/>
        <end position="602"/>
    </location>
</feature>
<dbReference type="KEGG" id="cef:CE0298"/>
<dbReference type="GO" id="GO:0016887">
    <property type="term" value="F:ATP hydrolysis activity"/>
    <property type="evidence" value="ECO:0007669"/>
    <property type="project" value="InterPro"/>
</dbReference>
<evidence type="ECO:0000259" key="3">
    <source>
        <dbReference type="Pfam" id="PF00437"/>
    </source>
</evidence>
<accession>Q8FST4</accession>
<reference evidence="4 5" key="1">
    <citation type="journal article" date="2003" name="Genome Res.">
        <title>Comparative complete genome sequence analysis of the amino acid replacements responsible for the thermostability of Corynebacterium efficiens.</title>
        <authorList>
            <person name="Nishio Y."/>
            <person name="Nakamura Y."/>
            <person name="Kawarabayasi Y."/>
            <person name="Usuda Y."/>
            <person name="Kimura E."/>
            <person name="Sugimoto S."/>
            <person name="Matsui K."/>
            <person name="Yamagishi A."/>
            <person name="Kikuchi H."/>
            <person name="Ikeo K."/>
            <person name="Gojobori T."/>
        </authorList>
    </citation>
    <scope>NUCLEOTIDE SEQUENCE [LARGE SCALE GENOMIC DNA]</scope>
    <source>
        <strain evidence="5">DSM 44549 / YS-314 / AJ 12310 / JCM 11189 / NBRC 100395</strain>
    </source>
</reference>
<evidence type="ECO:0000313" key="5">
    <source>
        <dbReference type="Proteomes" id="UP000001409"/>
    </source>
</evidence>
<dbReference type="Pfam" id="PF00437">
    <property type="entry name" value="T2SSE"/>
    <property type="match status" value="1"/>
</dbReference>
<dbReference type="PANTHER" id="PTHR30486:SF6">
    <property type="entry name" value="TYPE IV PILUS RETRACTATION ATPASE PILT"/>
    <property type="match status" value="1"/>
</dbReference>
<comment type="similarity">
    <text evidence="1">Belongs to the GSP E family.</text>
</comment>
<feature type="compositionally biased region" description="Basic residues" evidence="2">
    <location>
        <begin position="415"/>
        <end position="436"/>
    </location>
</feature>
<evidence type="ECO:0000256" key="2">
    <source>
        <dbReference type="SAM" id="MobiDB-lite"/>
    </source>
</evidence>
<dbReference type="EMBL" id="BA000035">
    <property type="protein sequence ID" value="BAC17108.1"/>
    <property type="molecule type" value="Genomic_DNA"/>
</dbReference>
<dbReference type="SUPFAM" id="SSF52540">
    <property type="entry name" value="P-loop containing nucleoside triphosphate hydrolases"/>
    <property type="match status" value="1"/>
</dbReference>
<dbReference type="Gene3D" id="3.40.50.300">
    <property type="entry name" value="P-loop containing nucleotide triphosphate hydrolases"/>
    <property type="match status" value="1"/>
</dbReference>
<organism evidence="4 5">
    <name type="scientific">Corynebacterium efficiens (strain DSM 44549 / YS-314 / AJ 12310 / JCM 11189 / NBRC 100395)</name>
    <dbReference type="NCBI Taxonomy" id="196164"/>
    <lineage>
        <taxon>Bacteria</taxon>
        <taxon>Bacillati</taxon>
        <taxon>Actinomycetota</taxon>
        <taxon>Actinomycetes</taxon>
        <taxon>Mycobacteriales</taxon>
        <taxon>Corynebacteriaceae</taxon>
        <taxon>Corynebacterium</taxon>
    </lineage>
</organism>
<dbReference type="STRING" id="196164.gene:10740695"/>
<feature type="compositionally biased region" description="Basic and acidic residues" evidence="2">
    <location>
        <begin position="380"/>
        <end position="390"/>
    </location>
</feature>
<dbReference type="Proteomes" id="UP000001409">
    <property type="component" value="Chromosome"/>
</dbReference>
<proteinExistence type="inferred from homology"/>
<dbReference type="NCBIfam" id="TIGR03819">
    <property type="entry name" value="heli_sec_ATPase"/>
    <property type="match status" value="1"/>
</dbReference>
<evidence type="ECO:0000256" key="1">
    <source>
        <dbReference type="ARBA" id="ARBA00006611"/>
    </source>
</evidence>
<feature type="domain" description="Bacterial type II secretion system protein E" evidence="3">
    <location>
        <begin position="61"/>
        <end position="337"/>
    </location>
</feature>
<evidence type="ECO:0000313" key="4">
    <source>
        <dbReference type="EMBL" id="BAC17108.1"/>
    </source>
</evidence>